<protein>
    <submittedName>
        <fullName evidence="1">Uncharacterized protein</fullName>
    </submittedName>
</protein>
<proteinExistence type="predicted"/>
<accession>A0A9X7W3R6</accession>
<name>A0A9X7W3R6_9BACL</name>
<keyword evidence="1" id="KW-0614">Plasmid</keyword>
<evidence type="ECO:0000313" key="1">
    <source>
        <dbReference type="EMBL" id="QSO50106.1"/>
    </source>
</evidence>
<organism evidence="1 2">
    <name type="scientific">Alicyclobacillus mengziensis</name>
    <dbReference type="NCBI Taxonomy" id="2931921"/>
    <lineage>
        <taxon>Bacteria</taxon>
        <taxon>Bacillati</taxon>
        <taxon>Bacillota</taxon>
        <taxon>Bacilli</taxon>
        <taxon>Bacillales</taxon>
        <taxon>Alicyclobacillaceae</taxon>
        <taxon>Alicyclobacillus</taxon>
    </lineage>
</organism>
<keyword evidence="2" id="KW-1185">Reference proteome</keyword>
<sequence length="109" mass="13070">MDWKKNPNYRVARNEVLERIDWKSFLVAIEKVKAGETEAMQDVDMYIGQLLASFEERKEDYKKHTFEIHDVLDDEFKRFCIRNDVSQRAAINTAIDILLHIEEWLKRNP</sequence>
<dbReference type="RefSeq" id="WP_206659407.1">
    <property type="nucleotide sequence ID" value="NZ_CP071183.1"/>
</dbReference>
<gene>
    <name evidence="1" type="ORF">JZ786_24635</name>
</gene>
<geneLocation type="plasmid" evidence="1 2">
    <name>unnamed</name>
</geneLocation>
<dbReference type="EMBL" id="CP071183">
    <property type="protein sequence ID" value="QSO50106.1"/>
    <property type="molecule type" value="Genomic_DNA"/>
</dbReference>
<dbReference type="AlphaFoldDB" id="A0A9X7W3R6"/>
<reference evidence="1 2" key="1">
    <citation type="submission" date="2021-02" db="EMBL/GenBank/DDBJ databases">
        <title>Alicyclobacillus curvatus sp. nov. and Alicyclobacillus mengziensis sp. nov., two acidophilic bacteria isolated from acid mine drainage.</title>
        <authorList>
            <person name="Huang Y."/>
        </authorList>
    </citation>
    <scope>NUCLEOTIDE SEQUENCE [LARGE SCALE GENOMIC DNA]</scope>
    <source>
        <strain evidence="1 2">S30H14</strain>
        <plasmid evidence="1 2">unnamed</plasmid>
    </source>
</reference>
<dbReference type="KEGG" id="afx:JZ786_24635"/>
<dbReference type="Proteomes" id="UP000663505">
    <property type="component" value="Plasmid unnamed"/>
</dbReference>
<evidence type="ECO:0000313" key="2">
    <source>
        <dbReference type="Proteomes" id="UP000663505"/>
    </source>
</evidence>